<proteinExistence type="predicted"/>
<dbReference type="InterPro" id="IPR036972">
    <property type="entry name" value="Cyt_c_oxidase_su5b_sf"/>
</dbReference>
<dbReference type="GO" id="GO:0045277">
    <property type="term" value="C:respiratory chain complex IV"/>
    <property type="evidence" value="ECO:0007669"/>
    <property type="project" value="InterPro"/>
</dbReference>
<reference evidence="3" key="1">
    <citation type="journal article" date="2007" name="PLoS ONE">
        <title>The first genome sequence of an elite grapevine cultivar (Pinot noir Vitis vinifera L.): coping with a highly heterozygous genome.</title>
        <authorList>
            <person name="Velasco R."/>
            <person name="Zharkikh A."/>
            <person name="Troggio M."/>
            <person name="Cartwright D.A."/>
            <person name="Cestaro A."/>
            <person name="Pruss D."/>
            <person name="Pindo M."/>
            <person name="FitzGerald L.M."/>
            <person name="Vezzulli S."/>
            <person name="Reid J."/>
            <person name="Malacarne G."/>
            <person name="Iliev D."/>
            <person name="Coppola G."/>
            <person name="Wardell B."/>
            <person name="Micheletti D."/>
            <person name="Macalma T."/>
            <person name="Facci M."/>
            <person name="Mitchell J.T."/>
            <person name="Perazzolli M."/>
            <person name="Eldredge G."/>
            <person name="Gatto P."/>
            <person name="Oyzerski R."/>
            <person name="Moretto M."/>
            <person name="Gutin N."/>
            <person name="Stefanini M."/>
            <person name="Chen Y."/>
            <person name="Segala C."/>
            <person name="Davenport C."/>
            <person name="Dematte L."/>
            <person name="Mraz A."/>
            <person name="Battilana J."/>
            <person name="Stormo K."/>
            <person name="Costa F."/>
            <person name="Tao Q."/>
            <person name="Si-Ammour A."/>
            <person name="Harkins T."/>
            <person name="Lackey A."/>
            <person name="Perbost C."/>
            <person name="Taillon B."/>
            <person name="Stella A."/>
            <person name="Solovyev V."/>
            <person name="Fawcett J.A."/>
            <person name="Sterck L."/>
            <person name="Vandepoele K."/>
            <person name="Grando S.M."/>
            <person name="Toppo S."/>
            <person name="Moser C."/>
            <person name="Lanchbury J."/>
            <person name="Bogden R."/>
            <person name="Skolnick M."/>
            <person name="Sgaramella V."/>
            <person name="Bhatnagar S.K."/>
            <person name="Fontana P."/>
            <person name="Gutin A."/>
            <person name="Van de Peer Y."/>
            <person name="Salamini F."/>
            <person name="Viola R."/>
        </authorList>
    </citation>
    <scope>NUCLEOTIDE SEQUENCE</scope>
</reference>
<dbReference type="FunFam" id="2.60.11.10:FF:000008">
    <property type="entry name" value="Cytochrome c oxidase subunit 5b-2 mitochondrial"/>
    <property type="match status" value="1"/>
</dbReference>
<dbReference type="GO" id="GO:0006123">
    <property type="term" value="P:mitochondrial electron transport, cytochrome c to oxygen"/>
    <property type="evidence" value="ECO:0007669"/>
    <property type="project" value="InterPro"/>
</dbReference>
<dbReference type="AlphaFoldDB" id="A5AMH3"/>
<keyword evidence="2" id="KW-0862">Zinc</keyword>
<evidence type="ECO:0000256" key="2">
    <source>
        <dbReference type="ARBA" id="ARBA00022833"/>
    </source>
</evidence>
<name>A5AMH3_VITVI</name>
<dbReference type="EMBL" id="AM430158">
    <property type="protein sequence ID" value="CAN69212.1"/>
    <property type="molecule type" value="Genomic_DNA"/>
</dbReference>
<dbReference type="PANTHER" id="PTHR10122:SF0">
    <property type="entry name" value="CYTOCHROME C OXIDASE SUBUNIT 5B, ISOFORM A-RELATED"/>
    <property type="match status" value="1"/>
</dbReference>
<keyword evidence="1" id="KW-0479">Metal-binding</keyword>
<organism evidence="3">
    <name type="scientific">Vitis vinifera</name>
    <name type="common">Grape</name>
    <dbReference type="NCBI Taxonomy" id="29760"/>
    <lineage>
        <taxon>Eukaryota</taxon>
        <taxon>Viridiplantae</taxon>
        <taxon>Streptophyta</taxon>
        <taxon>Embryophyta</taxon>
        <taxon>Tracheophyta</taxon>
        <taxon>Spermatophyta</taxon>
        <taxon>Magnoliopsida</taxon>
        <taxon>eudicotyledons</taxon>
        <taxon>Gunneridae</taxon>
        <taxon>Pentapetalae</taxon>
        <taxon>rosids</taxon>
        <taxon>Vitales</taxon>
        <taxon>Vitaceae</taxon>
        <taxon>Viteae</taxon>
        <taxon>Vitis</taxon>
    </lineage>
</organism>
<dbReference type="ExpressionAtlas" id="A5AMH3">
    <property type="expression patterns" value="baseline and differential"/>
</dbReference>
<gene>
    <name evidence="3" type="ORF">VITISV_033819</name>
</gene>
<protein>
    <submittedName>
        <fullName evidence="3">Uncharacterized protein</fullName>
    </submittedName>
</protein>
<dbReference type="Gene3D" id="2.60.11.10">
    <property type="entry name" value="Cytochrome c oxidase, subunit Vb"/>
    <property type="match status" value="1"/>
</dbReference>
<dbReference type="PANTHER" id="PTHR10122">
    <property type="entry name" value="CYTOCHROME C OXIDASE SUBUNIT 5B, MITOCHONDRIAL"/>
    <property type="match status" value="1"/>
</dbReference>
<dbReference type="InterPro" id="IPR002124">
    <property type="entry name" value="Cyt_c_oxidase_su5b"/>
</dbReference>
<dbReference type="SUPFAM" id="SSF57802">
    <property type="entry name" value="Rubredoxin-like"/>
    <property type="match status" value="1"/>
</dbReference>
<dbReference type="GO" id="GO:0046872">
    <property type="term" value="F:metal ion binding"/>
    <property type="evidence" value="ECO:0007669"/>
    <property type="project" value="UniProtKB-KW"/>
</dbReference>
<dbReference type="GO" id="GO:0005740">
    <property type="term" value="C:mitochondrial envelope"/>
    <property type="evidence" value="ECO:0007669"/>
    <property type="project" value="InterPro"/>
</dbReference>
<sequence>MRGRHVARIFQRKAAGRCKGASPAGEVVLLAGGLLAAVLQKRYLEEKGVLVIQEGDLLGAAGEGRANRGECFFLAGEEPAEGVWRDNQRVIFFWGILSWRELQVGSLRRKPEVSGKNLSGKQAILSLLEAQADNSQGLTASLNGCPSGVLSVISGYGPTSGAVCADHINTDEFVFIKASGINTQQFSKPLGYIKSGVEDGVIPETEVKRFSNGGSVLKVTVFSKIWNDPLMEQAVIFKSDWHIPRFKDCEEKKIFIKLVAKLERHCENVLIGNKIDYLHLIAQGSINRAHYFWPLDVSAAECMAEGIKQMVVVDIRRMPWRHQYRNENANLIRLTEPIQKRVEEVMPIATGQEREELEVALEGRDILDADHPVGLFGTKEAPAVVQSDYDKKNSWVTWR</sequence>
<evidence type="ECO:0000256" key="1">
    <source>
        <dbReference type="ARBA" id="ARBA00022723"/>
    </source>
</evidence>
<evidence type="ECO:0000313" key="3">
    <source>
        <dbReference type="EMBL" id="CAN69212.1"/>
    </source>
</evidence>
<accession>A5AMH3</accession>